<reference evidence="1 2" key="1">
    <citation type="submission" date="2017-03" db="EMBL/GenBank/DDBJ databases">
        <authorList>
            <person name="Afonso C.L."/>
            <person name="Miller P.J."/>
            <person name="Scott M.A."/>
            <person name="Spackman E."/>
            <person name="Goraichik I."/>
            <person name="Dimitrov K.M."/>
            <person name="Suarez D.L."/>
            <person name="Swayne D.E."/>
        </authorList>
    </citation>
    <scope>NUCLEOTIDE SEQUENCE [LARGE SCALE GENOMIC DNA]</scope>
    <source>
        <strain evidence="1 2">CECT 7680</strain>
    </source>
</reference>
<dbReference type="Gene3D" id="2.30.110.10">
    <property type="entry name" value="Electron Transport, Fmn-binding Protein, Chain A"/>
    <property type="match status" value="1"/>
</dbReference>
<accession>A0A1Y5RY05</accession>
<evidence type="ECO:0000313" key="2">
    <source>
        <dbReference type="Proteomes" id="UP000193409"/>
    </source>
</evidence>
<dbReference type="PANTHER" id="PTHR35802">
    <property type="entry name" value="PROTEASE SYNTHASE AND SPORULATION PROTEIN PAI 2"/>
    <property type="match status" value="1"/>
</dbReference>
<dbReference type="InterPro" id="IPR012349">
    <property type="entry name" value="Split_barrel_FMN-bd"/>
</dbReference>
<name>A0A1Y5RY05_9RHOB</name>
<gene>
    <name evidence="1" type="primary">paiB</name>
    <name evidence="1" type="ORF">PSA7680_01266</name>
</gene>
<organism evidence="1 2">
    <name type="scientific">Pseudoruegeria aquimaris</name>
    <dbReference type="NCBI Taxonomy" id="393663"/>
    <lineage>
        <taxon>Bacteria</taxon>
        <taxon>Pseudomonadati</taxon>
        <taxon>Pseudomonadota</taxon>
        <taxon>Alphaproteobacteria</taxon>
        <taxon>Rhodobacterales</taxon>
        <taxon>Roseobacteraceae</taxon>
        <taxon>Pseudoruegeria</taxon>
    </lineage>
</organism>
<dbReference type="AlphaFoldDB" id="A0A1Y5RY05"/>
<dbReference type="SUPFAM" id="SSF50475">
    <property type="entry name" value="FMN-binding split barrel"/>
    <property type="match status" value="1"/>
</dbReference>
<sequence length="206" mass="22413">MHPNPAFRTADAARNLAFARDRGFGTLCLNGSAGPLISHIPFVLSDSGHEARLHLLRSNPIVRATTAATPAAIAVTGPDAYVSPDWYGDPGQVPTWNYIAVHLRGALEPRPQEELRADLDLLSAHFEHRLLPKPPWTTAKMEAGALDRMMRTIRPFRFHVESVEGTWKMNQNKTPAQRLGAAEGVETGGIGSETAHLAALMRAVKA</sequence>
<dbReference type="InterPro" id="IPR007396">
    <property type="entry name" value="TR_PAI2-type"/>
</dbReference>
<evidence type="ECO:0000313" key="1">
    <source>
        <dbReference type="EMBL" id="SLN28153.1"/>
    </source>
</evidence>
<dbReference type="EMBL" id="FWFQ01000007">
    <property type="protein sequence ID" value="SLN28153.1"/>
    <property type="molecule type" value="Genomic_DNA"/>
</dbReference>
<keyword evidence="1" id="KW-0378">Hydrolase</keyword>
<proteinExistence type="predicted"/>
<keyword evidence="2" id="KW-1185">Reference proteome</keyword>
<protein>
    <submittedName>
        <fullName evidence="1">Protease synthase and sporulation protein PAI 2</fullName>
    </submittedName>
</protein>
<dbReference type="GO" id="GO:0006508">
    <property type="term" value="P:proteolysis"/>
    <property type="evidence" value="ECO:0007669"/>
    <property type="project" value="UniProtKB-KW"/>
</dbReference>
<dbReference type="GO" id="GO:0008233">
    <property type="term" value="F:peptidase activity"/>
    <property type="evidence" value="ECO:0007669"/>
    <property type="project" value="UniProtKB-KW"/>
</dbReference>
<dbReference type="PIRSF" id="PIRSF010372">
    <property type="entry name" value="PaiB"/>
    <property type="match status" value="1"/>
</dbReference>
<dbReference type="OrthoDB" id="9794948at2"/>
<dbReference type="Proteomes" id="UP000193409">
    <property type="component" value="Unassembled WGS sequence"/>
</dbReference>
<dbReference type="RefSeq" id="WP_085867824.1">
    <property type="nucleotide sequence ID" value="NZ_FWFQ01000007.1"/>
</dbReference>
<keyword evidence="1" id="KW-0645">Protease</keyword>
<dbReference type="PANTHER" id="PTHR35802:SF1">
    <property type="entry name" value="PROTEASE SYNTHASE AND SPORULATION PROTEIN PAI 2"/>
    <property type="match status" value="1"/>
</dbReference>
<dbReference type="Pfam" id="PF04299">
    <property type="entry name" value="FMN_bind_2"/>
    <property type="match status" value="1"/>
</dbReference>